<evidence type="ECO:0000256" key="5">
    <source>
        <dbReference type="SAM" id="MobiDB-lite"/>
    </source>
</evidence>
<gene>
    <name evidence="6" type="ORF">MKW94_014607</name>
</gene>
<proteinExistence type="predicted"/>
<comment type="caution">
    <text evidence="6">The sequence shown here is derived from an EMBL/GenBank/DDBJ whole genome shotgun (WGS) entry which is preliminary data.</text>
</comment>
<feature type="non-terminal residue" evidence="6">
    <location>
        <position position="1"/>
    </location>
</feature>
<evidence type="ECO:0000256" key="4">
    <source>
        <dbReference type="ARBA" id="ARBA00022840"/>
    </source>
</evidence>
<keyword evidence="1" id="KW-0808">Transferase</keyword>
<accession>A0AA42B479</accession>
<evidence type="ECO:0000256" key="1">
    <source>
        <dbReference type="ARBA" id="ARBA00022679"/>
    </source>
</evidence>
<dbReference type="InterPro" id="IPR052059">
    <property type="entry name" value="CR_Ser/Thr_kinase"/>
</dbReference>
<evidence type="ECO:0000256" key="2">
    <source>
        <dbReference type="ARBA" id="ARBA00022741"/>
    </source>
</evidence>
<dbReference type="AlphaFoldDB" id="A0AA42B479"/>
<organism evidence="6 7">
    <name type="scientific">Papaver nudicaule</name>
    <name type="common">Iceland poppy</name>
    <dbReference type="NCBI Taxonomy" id="74823"/>
    <lineage>
        <taxon>Eukaryota</taxon>
        <taxon>Viridiplantae</taxon>
        <taxon>Streptophyta</taxon>
        <taxon>Embryophyta</taxon>
        <taxon>Tracheophyta</taxon>
        <taxon>Spermatophyta</taxon>
        <taxon>Magnoliopsida</taxon>
        <taxon>Ranunculales</taxon>
        <taxon>Papaveraceae</taxon>
        <taxon>Papaveroideae</taxon>
        <taxon>Papaver</taxon>
    </lineage>
</organism>
<dbReference type="GO" id="GO:0005524">
    <property type="term" value="F:ATP binding"/>
    <property type="evidence" value="ECO:0007669"/>
    <property type="project" value="UniProtKB-KW"/>
</dbReference>
<sequence>VWKLYKTGRSAEIIDPALAPLGESSVEQIKMCIQIGLLCCQADPSLRPPMRRVVVLLSKKPGSLEEPQRPGYPGSRYRRSSRPSSRTSSIPSLSTHRAAVSNPGSSSGSSLNSYGSTLNTNTASTSTITSSVPRPHGKEPIREE</sequence>
<keyword evidence="7" id="KW-1185">Reference proteome</keyword>
<protein>
    <submittedName>
        <fullName evidence="6">Uncharacterized protein</fullName>
    </submittedName>
</protein>
<evidence type="ECO:0000313" key="7">
    <source>
        <dbReference type="Proteomes" id="UP001177140"/>
    </source>
</evidence>
<dbReference type="PANTHER" id="PTHR47973">
    <property type="entry name" value="CYSTEINE-RICH RECEPTOR-LIKE PROTEIN KINASE 3"/>
    <property type="match status" value="1"/>
</dbReference>
<keyword evidence="2" id="KW-0547">Nucleotide-binding</keyword>
<evidence type="ECO:0000313" key="6">
    <source>
        <dbReference type="EMBL" id="MCL7050772.1"/>
    </source>
</evidence>
<keyword evidence="3" id="KW-0418">Kinase</keyword>
<dbReference type="Proteomes" id="UP001177140">
    <property type="component" value="Unassembled WGS sequence"/>
</dbReference>
<keyword evidence="4" id="KW-0067">ATP-binding</keyword>
<evidence type="ECO:0000256" key="3">
    <source>
        <dbReference type="ARBA" id="ARBA00022777"/>
    </source>
</evidence>
<dbReference type="EMBL" id="JAJJMA010331447">
    <property type="protein sequence ID" value="MCL7050772.1"/>
    <property type="molecule type" value="Genomic_DNA"/>
</dbReference>
<feature type="compositionally biased region" description="Low complexity" evidence="5">
    <location>
        <begin position="82"/>
        <end position="131"/>
    </location>
</feature>
<dbReference type="GO" id="GO:0016301">
    <property type="term" value="F:kinase activity"/>
    <property type="evidence" value="ECO:0007669"/>
    <property type="project" value="UniProtKB-KW"/>
</dbReference>
<reference evidence="6" key="1">
    <citation type="submission" date="2022-03" db="EMBL/GenBank/DDBJ databases">
        <title>A functionally conserved STORR gene fusion in Papaver species that diverged 16.8 million years ago.</title>
        <authorList>
            <person name="Catania T."/>
        </authorList>
    </citation>
    <scope>NUCLEOTIDE SEQUENCE</scope>
    <source>
        <strain evidence="6">S-191538</strain>
    </source>
</reference>
<name>A0AA42B479_PAPNU</name>
<dbReference type="Gene3D" id="1.10.510.10">
    <property type="entry name" value="Transferase(Phosphotransferase) domain 1"/>
    <property type="match status" value="1"/>
</dbReference>
<feature type="region of interest" description="Disordered" evidence="5">
    <location>
        <begin position="59"/>
        <end position="144"/>
    </location>
</feature>